<dbReference type="EMBL" id="CAJHNH020000401">
    <property type="protein sequence ID" value="CAG5117404.1"/>
    <property type="molecule type" value="Genomic_DNA"/>
</dbReference>
<protein>
    <submittedName>
        <fullName evidence="1">Uncharacterized protein</fullName>
    </submittedName>
</protein>
<evidence type="ECO:0000313" key="1">
    <source>
        <dbReference type="EMBL" id="CAG5117404.1"/>
    </source>
</evidence>
<dbReference type="AlphaFoldDB" id="A0A8S3YKW6"/>
<evidence type="ECO:0000313" key="2">
    <source>
        <dbReference type="Proteomes" id="UP000678393"/>
    </source>
</evidence>
<feature type="non-terminal residue" evidence="1">
    <location>
        <position position="58"/>
    </location>
</feature>
<reference evidence="1" key="1">
    <citation type="submission" date="2021-04" db="EMBL/GenBank/DDBJ databases">
        <authorList>
            <consortium name="Molecular Ecology Group"/>
        </authorList>
    </citation>
    <scope>NUCLEOTIDE SEQUENCE</scope>
</reference>
<accession>A0A8S3YKW6</accession>
<sequence length="58" mass="6736">MLDLENVASWSPYVAPSIVVDIVLIECDSPQPYRHHRVRPRIRSIHQVQAARLDCRLD</sequence>
<proteinExistence type="predicted"/>
<dbReference type="Proteomes" id="UP000678393">
    <property type="component" value="Unassembled WGS sequence"/>
</dbReference>
<name>A0A8S3YKW6_9EUPU</name>
<organism evidence="1 2">
    <name type="scientific">Candidula unifasciata</name>
    <dbReference type="NCBI Taxonomy" id="100452"/>
    <lineage>
        <taxon>Eukaryota</taxon>
        <taxon>Metazoa</taxon>
        <taxon>Spiralia</taxon>
        <taxon>Lophotrochozoa</taxon>
        <taxon>Mollusca</taxon>
        <taxon>Gastropoda</taxon>
        <taxon>Heterobranchia</taxon>
        <taxon>Euthyneura</taxon>
        <taxon>Panpulmonata</taxon>
        <taxon>Eupulmonata</taxon>
        <taxon>Stylommatophora</taxon>
        <taxon>Helicina</taxon>
        <taxon>Helicoidea</taxon>
        <taxon>Geomitridae</taxon>
        <taxon>Candidula</taxon>
    </lineage>
</organism>
<gene>
    <name evidence="1" type="ORF">CUNI_LOCUS2962</name>
</gene>
<comment type="caution">
    <text evidence="1">The sequence shown here is derived from an EMBL/GenBank/DDBJ whole genome shotgun (WGS) entry which is preliminary data.</text>
</comment>
<keyword evidence="2" id="KW-1185">Reference proteome</keyword>